<evidence type="ECO:0000259" key="1">
    <source>
        <dbReference type="PROSITE" id="PS50234"/>
    </source>
</evidence>
<dbReference type="InterPro" id="IPR036465">
    <property type="entry name" value="vWFA_dom_sf"/>
</dbReference>
<proteinExistence type="predicted"/>
<feature type="domain" description="VWFA" evidence="1">
    <location>
        <begin position="1"/>
        <end position="123"/>
    </location>
</feature>
<dbReference type="WBParaSite" id="ASIM_0002102601-mRNA-1">
    <property type="protein sequence ID" value="ASIM_0002102601-mRNA-1"/>
    <property type="gene ID" value="ASIM_0002102601"/>
</dbReference>
<accession>A0A0M3KJ54</accession>
<reference evidence="2" key="1">
    <citation type="submission" date="2017-02" db="UniProtKB">
        <authorList>
            <consortium name="WormBaseParasite"/>
        </authorList>
    </citation>
    <scope>IDENTIFICATION</scope>
</reference>
<protein>
    <submittedName>
        <fullName evidence="2">VWFA domain-containing protein</fullName>
    </submittedName>
</protein>
<evidence type="ECO:0000313" key="2">
    <source>
        <dbReference type="WBParaSite" id="ASIM_0002102601-mRNA-1"/>
    </source>
</evidence>
<dbReference type="PANTHER" id="PTHR24020">
    <property type="entry name" value="COLLAGEN ALPHA"/>
    <property type="match status" value="1"/>
</dbReference>
<sequence length="146" mass="16344">LQFAFDQYKEQSKVLNALMKIEHFGGSTSAVSGVNLAVDEITRTGRKDARRMVVLISDGNSQDPWDDVLKAADRLRSIGADVYAVTVSHDYMIRELEQYAGNKWLVYIDARIRQFLDEAEKSVTQCVGPNIPSSTPPPRVYSALCF</sequence>
<dbReference type="InterPro" id="IPR002035">
    <property type="entry name" value="VWF_A"/>
</dbReference>
<dbReference type="Pfam" id="PF00092">
    <property type="entry name" value="VWA"/>
    <property type="match status" value="1"/>
</dbReference>
<dbReference type="PROSITE" id="PS50234">
    <property type="entry name" value="VWFA"/>
    <property type="match status" value="1"/>
</dbReference>
<dbReference type="SUPFAM" id="SSF53300">
    <property type="entry name" value="vWA-like"/>
    <property type="match status" value="1"/>
</dbReference>
<dbReference type="Gene3D" id="3.40.50.410">
    <property type="entry name" value="von Willebrand factor, type A domain"/>
    <property type="match status" value="1"/>
</dbReference>
<name>A0A0M3KJ54_ANISI</name>
<dbReference type="InterPro" id="IPR050525">
    <property type="entry name" value="ECM_Assembly_Org"/>
</dbReference>
<organism evidence="2">
    <name type="scientific">Anisakis simplex</name>
    <name type="common">Herring worm</name>
    <dbReference type="NCBI Taxonomy" id="6269"/>
    <lineage>
        <taxon>Eukaryota</taxon>
        <taxon>Metazoa</taxon>
        <taxon>Ecdysozoa</taxon>
        <taxon>Nematoda</taxon>
        <taxon>Chromadorea</taxon>
        <taxon>Rhabditida</taxon>
        <taxon>Spirurina</taxon>
        <taxon>Ascaridomorpha</taxon>
        <taxon>Ascaridoidea</taxon>
        <taxon>Anisakidae</taxon>
        <taxon>Anisakis</taxon>
        <taxon>Anisakis simplex complex</taxon>
    </lineage>
</organism>
<dbReference type="PANTHER" id="PTHR24020:SF20">
    <property type="entry name" value="PH DOMAIN-CONTAINING PROTEIN"/>
    <property type="match status" value="1"/>
</dbReference>
<dbReference type="AlphaFoldDB" id="A0A0M3KJ54"/>